<dbReference type="InterPro" id="IPR005025">
    <property type="entry name" value="FMN_Rdtase-like_dom"/>
</dbReference>
<proteinExistence type="predicted"/>
<dbReference type="PATRIC" id="fig|315405.11.peg.1705"/>
<dbReference type="RefSeq" id="WP_061458895.1">
    <property type="nucleotide sequence ID" value="NZ_KQ968748.1"/>
</dbReference>
<dbReference type="PANTHER" id="PTHR30543:SF21">
    <property type="entry name" value="NAD(P)H-DEPENDENT FMN REDUCTASE LOT6"/>
    <property type="match status" value="1"/>
</dbReference>
<accession>A0A139MUJ7</accession>
<dbReference type="Proteomes" id="UP000070198">
    <property type="component" value="Unassembled WGS sequence"/>
</dbReference>
<evidence type="ECO:0000313" key="2">
    <source>
        <dbReference type="EMBL" id="KXT67352.1"/>
    </source>
</evidence>
<reference evidence="2 3" key="1">
    <citation type="submission" date="2016-01" db="EMBL/GenBank/DDBJ databases">
        <title>Highly variable Streptococcus oralis are common among viridans streptococci isolated from primates.</title>
        <authorList>
            <person name="Denapaite D."/>
            <person name="Rieger M."/>
            <person name="Koendgen S."/>
            <person name="Brueckner R."/>
            <person name="Ochigava I."/>
            <person name="Kappeler P."/>
            <person name="Maetz-Rensing K."/>
            <person name="Leendertz F."/>
            <person name="Hakenbeck R."/>
        </authorList>
    </citation>
    <scope>NUCLEOTIDE SEQUENCE [LARGE SCALE GENOMIC DNA]</scope>
    <source>
        <strain evidence="2 3">DD02</strain>
    </source>
</reference>
<feature type="domain" description="NADPH-dependent FMN reductase-like" evidence="1">
    <location>
        <begin position="3"/>
        <end position="143"/>
    </location>
</feature>
<dbReference type="GO" id="GO:0016491">
    <property type="term" value="F:oxidoreductase activity"/>
    <property type="evidence" value="ECO:0007669"/>
    <property type="project" value="InterPro"/>
</dbReference>
<dbReference type="SUPFAM" id="SSF52218">
    <property type="entry name" value="Flavoproteins"/>
    <property type="match status" value="1"/>
</dbReference>
<gene>
    <name evidence="2" type="ORF">SGADD02_01449</name>
</gene>
<dbReference type="AlphaFoldDB" id="A0A139MUJ7"/>
<organism evidence="2 3">
    <name type="scientific">Streptococcus gallolyticus</name>
    <dbReference type="NCBI Taxonomy" id="315405"/>
    <lineage>
        <taxon>Bacteria</taxon>
        <taxon>Bacillati</taxon>
        <taxon>Bacillota</taxon>
        <taxon>Bacilli</taxon>
        <taxon>Lactobacillales</taxon>
        <taxon>Streptococcaceae</taxon>
        <taxon>Streptococcus</taxon>
    </lineage>
</organism>
<dbReference type="Pfam" id="PF03358">
    <property type="entry name" value="FMN_red"/>
    <property type="match status" value="1"/>
</dbReference>
<name>A0A139MUJ7_9STRE</name>
<protein>
    <recommendedName>
        <fullName evidence="1">NADPH-dependent FMN reductase-like domain-containing protein</fullName>
    </recommendedName>
</protein>
<dbReference type="InterPro" id="IPR050712">
    <property type="entry name" value="NAD(P)H-dep_reductase"/>
</dbReference>
<comment type="caution">
    <text evidence="2">The sequence shown here is derived from an EMBL/GenBank/DDBJ whole genome shotgun (WGS) entry which is preliminary data.</text>
</comment>
<dbReference type="GO" id="GO:0005829">
    <property type="term" value="C:cytosol"/>
    <property type="evidence" value="ECO:0007669"/>
    <property type="project" value="TreeGrafter"/>
</dbReference>
<evidence type="ECO:0000313" key="3">
    <source>
        <dbReference type="Proteomes" id="UP000070198"/>
    </source>
</evidence>
<dbReference type="Gene3D" id="3.40.50.360">
    <property type="match status" value="1"/>
</dbReference>
<evidence type="ECO:0000259" key="1">
    <source>
        <dbReference type="Pfam" id="PF03358"/>
    </source>
</evidence>
<dbReference type="EMBL" id="LQOF01000298">
    <property type="protein sequence ID" value="KXT67352.1"/>
    <property type="molecule type" value="Genomic_DNA"/>
</dbReference>
<dbReference type="GO" id="GO:0010181">
    <property type="term" value="F:FMN binding"/>
    <property type="evidence" value="ECO:0007669"/>
    <property type="project" value="TreeGrafter"/>
</dbReference>
<dbReference type="PANTHER" id="PTHR30543">
    <property type="entry name" value="CHROMATE REDUCTASE"/>
    <property type="match status" value="1"/>
</dbReference>
<dbReference type="InterPro" id="IPR029039">
    <property type="entry name" value="Flavoprotein-like_sf"/>
</dbReference>
<sequence length="183" mass="20571">MSKIVFIVGSLRKGSFNEQLAKKVETLLPDNTEISYLSIDLPWMNQDLETPELPEIKAIREEVKSADAIWIFSPAYNHDIPGVLKNALDWLSRSLDLSDLRGPSALQDKLVTVSSVANGRSPEDVFEQLTTLLGWLRTHVVKPFTGVPVNIEAWEDNQLQITDDSIEALQKQIEALFEALKDK</sequence>